<dbReference type="InterPro" id="IPR017853">
    <property type="entry name" value="GH"/>
</dbReference>
<evidence type="ECO:0008006" key="2">
    <source>
        <dbReference type="Google" id="ProtNLM"/>
    </source>
</evidence>
<gene>
    <name evidence="1" type="ORF">S12H4_50100</name>
</gene>
<sequence>GPEKHQEAIDTLKLYNRPLVCTEYMARRNNSYFQNIMPVLAKENIGAINWGLVDGKSNTKYAWDEPIPDGSEPALWFHEIFHPDGTPYSQEEVDVIKSLTQGK</sequence>
<comment type="caution">
    <text evidence="1">The sequence shown here is derived from an EMBL/GenBank/DDBJ whole genome shotgun (WGS) entry which is preliminary data.</text>
</comment>
<accession>X1UUZ0</accession>
<evidence type="ECO:0000313" key="1">
    <source>
        <dbReference type="EMBL" id="GAJ03696.1"/>
    </source>
</evidence>
<reference evidence="1" key="1">
    <citation type="journal article" date="2014" name="Front. Microbiol.">
        <title>High frequency of phylogenetically diverse reductive dehalogenase-homologous genes in deep subseafloor sedimentary metagenomes.</title>
        <authorList>
            <person name="Kawai M."/>
            <person name="Futagami T."/>
            <person name="Toyoda A."/>
            <person name="Takaki Y."/>
            <person name="Nishi S."/>
            <person name="Hori S."/>
            <person name="Arai W."/>
            <person name="Tsubouchi T."/>
            <person name="Morono Y."/>
            <person name="Uchiyama I."/>
            <person name="Ito T."/>
            <person name="Fujiyama A."/>
            <person name="Inagaki F."/>
            <person name="Takami H."/>
        </authorList>
    </citation>
    <scope>NUCLEOTIDE SEQUENCE</scope>
    <source>
        <strain evidence="1">Expedition CK06-06</strain>
    </source>
</reference>
<organism evidence="1">
    <name type="scientific">marine sediment metagenome</name>
    <dbReference type="NCBI Taxonomy" id="412755"/>
    <lineage>
        <taxon>unclassified sequences</taxon>
        <taxon>metagenomes</taxon>
        <taxon>ecological metagenomes</taxon>
    </lineage>
</organism>
<dbReference type="Gene3D" id="3.20.20.80">
    <property type="entry name" value="Glycosidases"/>
    <property type="match status" value="1"/>
</dbReference>
<dbReference type="SUPFAM" id="SSF51445">
    <property type="entry name" value="(Trans)glycosidases"/>
    <property type="match status" value="1"/>
</dbReference>
<feature type="non-terminal residue" evidence="1">
    <location>
        <position position="1"/>
    </location>
</feature>
<name>X1UUZ0_9ZZZZ</name>
<dbReference type="EMBL" id="BARW01031508">
    <property type="protein sequence ID" value="GAJ03696.1"/>
    <property type="molecule type" value="Genomic_DNA"/>
</dbReference>
<dbReference type="AlphaFoldDB" id="X1UUZ0"/>
<proteinExistence type="predicted"/>
<protein>
    <recommendedName>
        <fullName evidence="2">1,4-beta-xylanase</fullName>
    </recommendedName>
</protein>